<dbReference type="SUPFAM" id="SSF54897">
    <property type="entry name" value="Protease propeptides/inhibitors"/>
    <property type="match status" value="1"/>
</dbReference>
<dbReference type="Gene3D" id="3.30.70.850">
    <property type="entry name" value="Peptidase S8, pro-domain"/>
    <property type="match status" value="1"/>
</dbReference>
<dbReference type="EMBL" id="SRLO01000092">
    <property type="protein sequence ID" value="TNN76598.1"/>
    <property type="molecule type" value="Genomic_DNA"/>
</dbReference>
<accession>A0A4Z2IF41</accession>
<evidence type="ECO:0000256" key="7">
    <source>
        <dbReference type="ARBA" id="ARBA00023180"/>
    </source>
</evidence>
<keyword evidence="6" id="KW-0865">Zymogen</keyword>
<keyword evidence="4" id="KW-0378">Hydrolase</keyword>
<dbReference type="FunFam" id="3.30.70.850:FF:000001">
    <property type="entry name" value="Proprotein convertase subtilisin/kexin type 5"/>
    <property type="match status" value="1"/>
</dbReference>
<dbReference type="InterPro" id="IPR036852">
    <property type="entry name" value="Peptidase_S8/S53_dom_sf"/>
</dbReference>
<evidence type="ECO:0000256" key="8">
    <source>
        <dbReference type="PROSITE-ProRule" id="PRU01240"/>
    </source>
</evidence>
<organism evidence="11 12">
    <name type="scientific">Liparis tanakae</name>
    <name type="common">Tanaka's snailfish</name>
    <dbReference type="NCBI Taxonomy" id="230148"/>
    <lineage>
        <taxon>Eukaryota</taxon>
        <taxon>Metazoa</taxon>
        <taxon>Chordata</taxon>
        <taxon>Craniata</taxon>
        <taxon>Vertebrata</taxon>
        <taxon>Euteleostomi</taxon>
        <taxon>Actinopterygii</taxon>
        <taxon>Neopterygii</taxon>
        <taxon>Teleostei</taxon>
        <taxon>Neoteleostei</taxon>
        <taxon>Acanthomorphata</taxon>
        <taxon>Eupercaria</taxon>
        <taxon>Perciformes</taxon>
        <taxon>Cottioidei</taxon>
        <taxon>Cottales</taxon>
        <taxon>Liparidae</taxon>
        <taxon>Liparis</taxon>
    </lineage>
</organism>
<comment type="similarity">
    <text evidence="8">Belongs to the peptidase S8 family.</text>
</comment>
<dbReference type="GO" id="GO:0000139">
    <property type="term" value="C:Golgi membrane"/>
    <property type="evidence" value="ECO:0007669"/>
    <property type="project" value="TreeGrafter"/>
</dbReference>
<protein>
    <submittedName>
        <fullName evidence="11">Proprotein convertase subtilisin/kexin type 5</fullName>
    </submittedName>
</protein>
<keyword evidence="12" id="KW-1185">Reference proteome</keyword>
<feature type="domain" description="Peptidase S8 pro-domain" evidence="10">
    <location>
        <begin position="89"/>
        <end position="163"/>
    </location>
</feature>
<evidence type="ECO:0000256" key="4">
    <source>
        <dbReference type="ARBA" id="ARBA00022801"/>
    </source>
</evidence>
<feature type="region of interest" description="Disordered" evidence="9">
    <location>
        <begin position="236"/>
        <end position="268"/>
    </location>
</feature>
<evidence type="ECO:0000256" key="6">
    <source>
        <dbReference type="ARBA" id="ARBA00023145"/>
    </source>
</evidence>
<dbReference type="OrthoDB" id="300641at2759"/>
<dbReference type="PANTHER" id="PTHR42884">
    <property type="entry name" value="PROPROTEIN CONVERTASE SUBTILISIN/KEXIN-RELATED"/>
    <property type="match status" value="1"/>
</dbReference>
<dbReference type="GO" id="GO:0004252">
    <property type="term" value="F:serine-type endopeptidase activity"/>
    <property type="evidence" value="ECO:0007669"/>
    <property type="project" value="InterPro"/>
</dbReference>
<name>A0A4Z2IF41_9TELE</name>
<keyword evidence="5" id="KW-0720">Serine protease</keyword>
<keyword evidence="2" id="KW-0165">Cleavage on pair of basic residues</keyword>
<evidence type="ECO:0000256" key="9">
    <source>
        <dbReference type="SAM" id="MobiDB-lite"/>
    </source>
</evidence>
<dbReference type="InterPro" id="IPR032815">
    <property type="entry name" value="S8_pro-domain"/>
</dbReference>
<evidence type="ECO:0000313" key="12">
    <source>
        <dbReference type="Proteomes" id="UP000314294"/>
    </source>
</evidence>
<dbReference type="InterPro" id="IPR038466">
    <property type="entry name" value="S8_pro-domain_sf"/>
</dbReference>
<keyword evidence="3" id="KW-0732">Signal</keyword>
<evidence type="ECO:0000313" key="11">
    <source>
        <dbReference type="EMBL" id="TNN76598.1"/>
    </source>
</evidence>
<dbReference type="PANTHER" id="PTHR42884:SF30">
    <property type="entry name" value="PROPROTEIN CONVERTASE SUBTILISIN_KEXIN TYPE 5"/>
    <property type="match status" value="1"/>
</dbReference>
<dbReference type="SUPFAM" id="SSF52743">
    <property type="entry name" value="Subtilisin-like"/>
    <property type="match status" value="1"/>
</dbReference>
<gene>
    <name evidence="11" type="primary">Pcsk5_2</name>
    <name evidence="11" type="ORF">EYF80_013248</name>
</gene>
<comment type="caution">
    <text evidence="11">The sequence shown here is derived from an EMBL/GenBank/DDBJ whole genome shotgun (WGS) entry which is preliminary data.</text>
</comment>
<keyword evidence="7" id="KW-0325">Glycoprotein</keyword>
<dbReference type="AlphaFoldDB" id="A0A4Z2IF41"/>
<dbReference type="Proteomes" id="UP000314294">
    <property type="component" value="Unassembled WGS sequence"/>
</dbReference>
<feature type="region of interest" description="Disordered" evidence="9">
    <location>
        <begin position="17"/>
        <end position="56"/>
    </location>
</feature>
<dbReference type="GO" id="GO:0005802">
    <property type="term" value="C:trans-Golgi network"/>
    <property type="evidence" value="ECO:0007669"/>
    <property type="project" value="TreeGrafter"/>
</dbReference>
<evidence type="ECO:0000256" key="1">
    <source>
        <dbReference type="ARBA" id="ARBA00022670"/>
    </source>
</evidence>
<comment type="caution">
    <text evidence="8">Lacks conserved residue(s) required for the propagation of feature annotation.</text>
</comment>
<sequence>MLLNHVEHDFRLQEGQVVRTWKVGDPPEGSPQTPTPQPSTPSQQDSPQPPSGLGRYQNKRAIPLFSEVLSLGVKTSFPVCGATIFTNNWAVRIRGDPETVDRIAERHGFTNMGQIGDLKSYYSFRHHATAKRSTESNKEVSVGVAQETKVEWLQQQVVLRRVKNNSGAKHLPTAHPLSTRTQPLPYNNSLWSSPWYIHCGDESKGCQSCMNVAGAWRRGYTGEGVVVSVLGDGIERERPDLKPNYDPLASYDVNGHDEEDPPPSPSNS</sequence>
<evidence type="ECO:0000259" key="10">
    <source>
        <dbReference type="Pfam" id="PF16470"/>
    </source>
</evidence>
<dbReference type="PROSITE" id="PS51892">
    <property type="entry name" value="SUBTILASE"/>
    <property type="match status" value="1"/>
</dbReference>
<proteinExistence type="inferred from homology"/>
<keyword evidence="1" id="KW-0645">Protease</keyword>
<evidence type="ECO:0000256" key="5">
    <source>
        <dbReference type="ARBA" id="ARBA00022825"/>
    </source>
</evidence>
<evidence type="ECO:0000256" key="2">
    <source>
        <dbReference type="ARBA" id="ARBA00022685"/>
    </source>
</evidence>
<evidence type="ECO:0000256" key="3">
    <source>
        <dbReference type="ARBA" id="ARBA00022729"/>
    </source>
</evidence>
<dbReference type="Gene3D" id="3.40.50.200">
    <property type="entry name" value="Peptidase S8/S53 domain"/>
    <property type="match status" value="1"/>
</dbReference>
<dbReference type="Pfam" id="PF16470">
    <property type="entry name" value="S8_pro-domain"/>
    <property type="match status" value="1"/>
</dbReference>
<reference evidence="11 12" key="1">
    <citation type="submission" date="2019-03" db="EMBL/GenBank/DDBJ databases">
        <title>First draft genome of Liparis tanakae, snailfish: a comprehensive survey of snailfish specific genes.</title>
        <authorList>
            <person name="Kim W."/>
            <person name="Song I."/>
            <person name="Jeong J.-H."/>
            <person name="Kim D."/>
            <person name="Kim S."/>
            <person name="Ryu S."/>
            <person name="Song J.Y."/>
            <person name="Lee S.K."/>
        </authorList>
    </citation>
    <scope>NUCLEOTIDE SEQUENCE [LARGE SCALE GENOMIC DNA]</scope>
    <source>
        <tissue evidence="11">Muscle</tissue>
    </source>
</reference>
<dbReference type="GO" id="GO:0016486">
    <property type="term" value="P:peptide hormone processing"/>
    <property type="evidence" value="ECO:0007669"/>
    <property type="project" value="TreeGrafter"/>
</dbReference>